<dbReference type="InterPro" id="IPR001680">
    <property type="entry name" value="WD40_rpt"/>
</dbReference>
<name>A0AAV9P9J6_9PEZI</name>
<dbReference type="Pfam" id="PF21486">
    <property type="entry name" value="NUP120_helical"/>
    <property type="match status" value="1"/>
</dbReference>
<dbReference type="PANTHER" id="PTHR21286:SF0">
    <property type="entry name" value="NUCLEAR PORE COMPLEX PROTEIN NUP160"/>
    <property type="match status" value="1"/>
</dbReference>
<keyword evidence="3" id="KW-0539">Nucleus</keyword>
<comment type="subcellular location">
    <subcellularLocation>
        <location evidence="1">Nucleus</location>
    </subcellularLocation>
</comment>
<keyword evidence="10" id="KW-1185">Reference proteome</keyword>
<evidence type="ECO:0000259" key="8">
    <source>
        <dbReference type="Pfam" id="PF23300"/>
    </source>
</evidence>
<evidence type="ECO:0000259" key="7">
    <source>
        <dbReference type="Pfam" id="PF21486"/>
    </source>
</evidence>
<evidence type="ECO:0000313" key="10">
    <source>
        <dbReference type="Proteomes" id="UP001337655"/>
    </source>
</evidence>
<keyword evidence="2" id="KW-0813">Transport</keyword>
<accession>A0AAV9P9J6</accession>
<evidence type="ECO:0000256" key="4">
    <source>
        <dbReference type="PROSITE-ProRule" id="PRU00221"/>
    </source>
</evidence>
<evidence type="ECO:0000256" key="2">
    <source>
        <dbReference type="ARBA" id="ARBA00022448"/>
    </source>
</evidence>
<dbReference type="Proteomes" id="UP001337655">
    <property type="component" value="Unassembled WGS sequence"/>
</dbReference>
<evidence type="ECO:0008006" key="11">
    <source>
        <dbReference type="Google" id="ProtNLM"/>
    </source>
</evidence>
<comment type="caution">
    <text evidence="9">The sequence shown here is derived from an EMBL/GenBank/DDBJ whole genome shotgun (WGS) entry which is preliminary data.</text>
</comment>
<dbReference type="InterPro" id="IPR015943">
    <property type="entry name" value="WD40/YVTN_repeat-like_dom_sf"/>
</dbReference>
<dbReference type="Pfam" id="PF23300">
    <property type="entry name" value="HEAT_Nup120"/>
    <property type="match status" value="1"/>
</dbReference>
<reference evidence="9 10" key="1">
    <citation type="submission" date="2023-08" db="EMBL/GenBank/DDBJ databases">
        <title>Black Yeasts Isolated from many extreme environments.</title>
        <authorList>
            <person name="Coleine C."/>
            <person name="Stajich J.E."/>
            <person name="Selbmann L."/>
        </authorList>
    </citation>
    <scope>NUCLEOTIDE SEQUENCE [LARGE SCALE GENOMIC DNA]</scope>
    <source>
        <strain evidence="9 10">CCFEE 5935</strain>
    </source>
</reference>
<dbReference type="Pfam" id="PF11715">
    <property type="entry name" value="Beta-prop_Nup120_160"/>
    <property type="match status" value="1"/>
</dbReference>
<sequence length="1272" mass="143491">MAPPPSIHQEARLSPSPGVPSQILTIDTTSDRLQSSAFAAGRKRGFHEVGGLDEENYARKYLATEGSVFFRRQERAPRSFLWRVLEDGKVLEVQSVDLVHDKATKSESCLTFRITLSHAVIKNGVALADPDEVDALEIFALTTNNDIYTITLKRDLLARETPPSDFDAKACFKKYASNSLAFRHPYRFVAVSSLELLISLHDGGLMRLVRQTNHTGAQWRETFFSEGGWSGTLRGLIPLRRYQTIRYGNIELEPSAIAAMAKSPDGKHIWTVSLDHELRAWSTETGKRVEQEDLLSDTPEQERKKQQGQMMSAEQGTILQIVTPPAASDGRQLTTTDGTHSEDYYLVLHSPEDHQFKFYYVKPFRIPRDGRQFSRLKDVRDGEQLIPPIDELMDTNIWHLEDFHIQSGVEWLNTKLWVRARSGTLCQTFSMTFDLMRTEDDDTTEQDVAWRSGWTVVEQGNRTTEGVRQSPNFPGELEDFAGASVTPSERWLEFLFKPGRFSVASLEAALHIYRKGRNLTSGLAGRGLNAPEAPLKERLAQAVTSKIILRRSANDQPDYDRYQADIQSQWKTFFSLLAHLHGRRNETIGFAYDPVDELPWTVGADFVAPIRRNDALENISLNPHLVPVDIMQTTEEHLVKAIFPDTELMFQSAFLAMAMDFYTSFSAEFKFSFSDTIVANALGAGFEEASSNGQGPRHLFETTNIGAEVMDDTFETLTEKANGFDGLGSITADFIIGLLDLIGKQPTGRHGDSKALNRYGEKLVVAVAQETLETDRQSLDAILALVVFMHGDLETNELDPDFVNRVDELYEAIMSRIKNNLLLSWLAANEILEHTSHRTSQHESSQAVESSTVTLLERVAIADWSPRSNGHEPFAELLTLWSKQWTFGAPLFDEWDGFTAFVLSFLIKEQKYDLAVDSQKFLGSDRNTSSWTKYLQGRLFVAIGDYAFAEQKFQAAATDMAQAQNIGPADTAILLTDEERNHFGQGQTAFYQHVASLFEKLKIWSYTAEFASLALDCLENGTDADKIYEQDERWHDEDSSQMEIIDAVMEQQRLLSRGGPVREDLLSRLFNALLQTGRVHEAFEALHQLNDLPVKRAQLRRLLEACVKQDNVQELLDLPFEDANLVQEADAVLLSLAKKELASTSSSGRSFYRILYAFRTQRANFRGAAELLYEHLERLRHAHYKHGLQDPEDETLVDAYVLLINTLACCGEKDAWLLADPIAEVHGESKKRRLVQIADVRREYGAELDNRSDMLQGRFPLLPAAGDAMDVL</sequence>
<dbReference type="GO" id="GO:0005643">
    <property type="term" value="C:nuclear pore"/>
    <property type="evidence" value="ECO:0007669"/>
    <property type="project" value="UniProtKB-ARBA"/>
</dbReference>
<dbReference type="InterPro" id="IPR048884">
    <property type="entry name" value="Nup120_helical"/>
</dbReference>
<dbReference type="RefSeq" id="XP_064657686.1">
    <property type="nucleotide sequence ID" value="XM_064803885.1"/>
</dbReference>
<gene>
    <name evidence="9" type="ORF">LTR77_006644</name>
</gene>
<dbReference type="InterPro" id="IPR056548">
    <property type="entry name" value="HEAT_Nup120"/>
</dbReference>
<dbReference type="PANTHER" id="PTHR21286">
    <property type="entry name" value="NUCLEAR PORE COMPLEX PROTEIN NUP160"/>
    <property type="match status" value="1"/>
</dbReference>
<dbReference type="EMBL" id="JAVRRT010000010">
    <property type="protein sequence ID" value="KAK5168076.1"/>
    <property type="molecule type" value="Genomic_DNA"/>
</dbReference>
<evidence type="ECO:0000313" key="9">
    <source>
        <dbReference type="EMBL" id="KAK5168076.1"/>
    </source>
</evidence>
<dbReference type="SUPFAM" id="SSF50998">
    <property type="entry name" value="Quinoprotein alcohol dehydrogenase-like"/>
    <property type="match status" value="1"/>
</dbReference>
<keyword evidence="4" id="KW-0853">WD repeat</keyword>
<dbReference type="Gene3D" id="2.130.10.10">
    <property type="entry name" value="YVTN repeat-like/Quinoprotein amine dehydrogenase"/>
    <property type="match status" value="1"/>
</dbReference>
<proteinExistence type="predicted"/>
<dbReference type="GeneID" id="89927984"/>
<feature type="domain" description="Nucleoporin Nup120/160 beta-propeller" evidence="6">
    <location>
        <begin position="78"/>
        <end position="617"/>
    </location>
</feature>
<dbReference type="InterPro" id="IPR059141">
    <property type="entry name" value="Beta-prop_Nup120_160"/>
</dbReference>
<dbReference type="AlphaFoldDB" id="A0AAV9P9J6"/>
<feature type="region of interest" description="Disordered" evidence="5">
    <location>
        <begin position="289"/>
        <end position="313"/>
    </location>
</feature>
<dbReference type="InterPro" id="IPR011047">
    <property type="entry name" value="Quinoprotein_ADH-like_sf"/>
</dbReference>
<protein>
    <recommendedName>
        <fullName evidence="11">Nucleoporin</fullName>
    </recommendedName>
</protein>
<organism evidence="9 10">
    <name type="scientific">Saxophila tyrrhenica</name>
    <dbReference type="NCBI Taxonomy" id="1690608"/>
    <lineage>
        <taxon>Eukaryota</taxon>
        <taxon>Fungi</taxon>
        <taxon>Dikarya</taxon>
        <taxon>Ascomycota</taxon>
        <taxon>Pezizomycotina</taxon>
        <taxon>Dothideomycetes</taxon>
        <taxon>Dothideomycetidae</taxon>
        <taxon>Mycosphaerellales</taxon>
        <taxon>Extremaceae</taxon>
        <taxon>Saxophila</taxon>
    </lineage>
</organism>
<feature type="domain" description="Nucleoporin nup120-like HEAT repeat" evidence="8">
    <location>
        <begin position="902"/>
        <end position="1107"/>
    </location>
</feature>
<feature type="repeat" description="WD" evidence="4">
    <location>
        <begin position="250"/>
        <end position="291"/>
    </location>
</feature>
<evidence type="ECO:0000259" key="6">
    <source>
        <dbReference type="Pfam" id="PF11715"/>
    </source>
</evidence>
<dbReference type="GO" id="GO:0017056">
    <property type="term" value="F:structural constituent of nuclear pore"/>
    <property type="evidence" value="ECO:0007669"/>
    <property type="project" value="TreeGrafter"/>
</dbReference>
<dbReference type="InterPro" id="IPR021717">
    <property type="entry name" value="Nucleoporin_Nup160"/>
</dbReference>
<dbReference type="PROSITE" id="PS50082">
    <property type="entry name" value="WD_REPEATS_2"/>
    <property type="match status" value="1"/>
</dbReference>
<evidence type="ECO:0000256" key="5">
    <source>
        <dbReference type="SAM" id="MobiDB-lite"/>
    </source>
</evidence>
<evidence type="ECO:0000256" key="1">
    <source>
        <dbReference type="ARBA" id="ARBA00004123"/>
    </source>
</evidence>
<feature type="domain" description="Nucleoporin Nup120 helical" evidence="7">
    <location>
        <begin position="699"/>
        <end position="801"/>
    </location>
</feature>
<evidence type="ECO:0000256" key="3">
    <source>
        <dbReference type="ARBA" id="ARBA00023242"/>
    </source>
</evidence>